<dbReference type="VEuPathDB" id="TriTrypDB:TcG_07774"/>
<dbReference type="GO" id="GO:0005509">
    <property type="term" value="F:calcium ion binding"/>
    <property type="evidence" value="ECO:0007669"/>
    <property type="project" value="InterPro"/>
</dbReference>
<dbReference type="EMBL" id="PRFA01000038">
    <property type="protein sequence ID" value="PWU92393.1"/>
    <property type="molecule type" value="Genomic_DNA"/>
</dbReference>
<dbReference type="Pfam" id="PF13445">
    <property type="entry name" value="zf-RING_UBOX"/>
    <property type="match status" value="1"/>
</dbReference>
<dbReference type="VEuPathDB" id="TriTrypDB:TcCL_NonESM06709"/>
<dbReference type="VEuPathDB" id="TriTrypDB:TcCLB.504033.190"/>
<dbReference type="AlphaFoldDB" id="A0A2V2VDK1"/>
<dbReference type="InterPro" id="IPR002048">
    <property type="entry name" value="EF_hand_dom"/>
</dbReference>
<evidence type="ECO:0000256" key="2">
    <source>
        <dbReference type="ARBA" id="ARBA00022771"/>
    </source>
</evidence>
<dbReference type="Gene3D" id="1.10.238.10">
    <property type="entry name" value="EF-hand"/>
    <property type="match status" value="2"/>
</dbReference>
<evidence type="ECO:0000256" key="3">
    <source>
        <dbReference type="ARBA" id="ARBA00022833"/>
    </source>
</evidence>
<dbReference type="SMART" id="SM00184">
    <property type="entry name" value="RING"/>
    <property type="match status" value="1"/>
</dbReference>
<gene>
    <name evidence="8" type="ORF">C4B63_38g153</name>
</gene>
<evidence type="ECO:0000313" key="9">
    <source>
        <dbReference type="Proteomes" id="UP000246121"/>
    </source>
</evidence>
<accession>A0A2V2VDK1</accession>
<evidence type="ECO:0000259" key="6">
    <source>
        <dbReference type="PROSITE" id="PS50089"/>
    </source>
</evidence>
<sequence length="383" mass="43809">MTQYRQFIKSQEVDEVIVCLLCKDSWDRPIELGPCGHIFCESCISEYWCRSVGSSCLPGSERPVALVCPNCSCAVEQSERPNRVLVNKALEVQVRCTRCNWNGTREQSQNHTCRPLPPSEKMEVPVSTNNTSESDEHRSRLSSHSGGMHLSPEARNKSRANNGFAYQHVSSNDKKWKKYGLTQIEYDQIVSLFMAFDTENKGFLTRSQLRQLAFSLNYVNRDEHVDRMLFEMGCDETGGLMIQDLCAWLGKHRPNPQALCGLSRFEYNEALLQFRGYDLEGRGFLDWKDFRNLCLSNGYAKTEAEAQKFFCSFARTSKNYINLCEFLLFCKHRQFLHGEGTAEAMAPGSRPQRLPHRFPGAAAAEIATPFSTKYKKKQYCMLM</sequence>
<keyword evidence="1" id="KW-0479">Metal-binding</keyword>
<feature type="domain" description="RING-type" evidence="6">
    <location>
        <begin position="19"/>
        <end position="72"/>
    </location>
</feature>
<dbReference type="VEuPathDB" id="TriTrypDB:BCY84_20024"/>
<evidence type="ECO:0000313" key="8">
    <source>
        <dbReference type="EMBL" id="PWU92393.1"/>
    </source>
</evidence>
<proteinExistence type="predicted"/>
<evidence type="ECO:0000256" key="4">
    <source>
        <dbReference type="PROSITE-ProRule" id="PRU00175"/>
    </source>
</evidence>
<dbReference type="VEuPathDB" id="TriTrypDB:C4B63_38g153"/>
<dbReference type="InterPro" id="IPR001841">
    <property type="entry name" value="Znf_RING"/>
</dbReference>
<keyword evidence="2 4" id="KW-0863">Zinc-finger</keyword>
<dbReference type="Gene3D" id="3.30.40.10">
    <property type="entry name" value="Zinc/RING finger domain, C3HC4 (zinc finger)"/>
    <property type="match status" value="1"/>
</dbReference>
<dbReference type="VEuPathDB" id="TriTrypDB:TCSYLVIO_007155"/>
<dbReference type="GO" id="GO:0008270">
    <property type="term" value="F:zinc ion binding"/>
    <property type="evidence" value="ECO:0007669"/>
    <property type="project" value="UniProtKB-KW"/>
</dbReference>
<dbReference type="InterPro" id="IPR013083">
    <property type="entry name" value="Znf_RING/FYVE/PHD"/>
</dbReference>
<dbReference type="VEuPathDB" id="TriTrypDB:TCDM_07711"/>
<evidence type="ECO:0000256" key="5">
    <source>
        <dbReference type="SAM" id="MobiDB-lite"/>
    </source>
</evidence>
<dbReference type="InterPro" id="IPR017907">
    <property type="entry name" value="Znf_RING_CS"/>
</dbReference>
<comment type="caution">
    <text evidence="8">The sequence shown here is derived from an EMBL/GenBank/DDBJ whole genome shotgun (WGS) entry which is preliminary data.</text>
</comment>
<protein>
    <submittedName>
        <fullName evidence="8">Putative EF hand</fullName>
    </submittedName>
</protein>
<dbReference type="InterPro" id="IPR027370">
    <property type="entry name" value="Znf-RING_euk"/>
</dbReference>
<dbReference type="InterPro" id="IPR011992">
    <property type="entry name" value="EF-hand-dom_pair"/>
</dbReference>
<feature type="region of interest" description="Disordered" evidence="5">
    <location>
        <begin position="104"/>
        <end position="159"/>
    </location>
</feature>
<dbReference type="VEuPathDB" id="TriTrypDB:TcYC6_0024990"/>
<reference evidence="8 9" key="1">
    <citation type="journal article" date="2018" name="Microb. Genom.">
        <title>Expanding an expanded genome: long-read sequencing of Trypanosoma cruzi.</title>
        <authorList>
            <person name="Berna L."/>
            <person name="Rodriguez M."/>
            <person name="Chiribao M.L."/>
            <person name="Parodi-Talice A."/>
            <person name="Pita S."/>
            <person name="Rijo G."/>
            <person name="Alvarez-Valin F."/>
            <person name="Robello C."/>
        </authorList>
    </citation>
    <scope>NUCLEOTIDE SEQUENCE [LARGE SCALE GENOMIC DNA]</scope>
    <source>
        <strain evidence="8 9">Dm28c</strain>
    </source>
</reference>
<organism evidence="8 9">
    <name type="scientific">Trypanosoma cruzi</name>
    <dbReference type="NCBI Taxonomy" id="5693"/>
    <lineage>
        <taxon>Eukaryota</taxon>
        <taxon>Discoba</taxon>
        <taxon>Euglenozoa</taxon>
        <taxon>Kinetoplastea</taxon>
        <taxon>Metakinetoplastina</taxon>
        <taxon>Trypanosomatida</taxon>
        <taxon>Trypanosomatidae</taxon>
        <taxon>Trypanosoma</taxon>
        <taxon>Schizotrypanum</taxon>
    </lineage>
</organism>
<dbReference type="PROSITE" id="PS50089">
    <property type="entry name" value="ZF_RING_2"/>
    <property type="match status" value="1"/>
</dbReference>
<dbReference type="VEuPathDB" id="TriTrypDB:TcBrA4_0054520"/>
<dbReference type="VEuPathDB" id="TriTrypDB:C3747_51g237"/>
<name>A0A2V2VDK1_TRYCR</name>
<dbReference type="PROSITE" id="PS50222">
    <property type="entry name" value="EF_HAND_2"/>
    <property type="match status" value="1"/>
</dbReference>
<dbReference type="PROSITE" id="PS00518">
    <property type="entry name" value="ZF_RING_1"/>
    <property type="match status" value="1"/>
</dbReference>
<evidence type="ECO:0000256" key="1">
    <source>
        <dbReference type="ARBA" id="ARBA00022723"/>
    </source>
</evidence>
<feature type="domain" description="EF-hand" evidence="7">
    <location>
        <begin position="184"/>
        <end position="219"/>
    </location>
</feature>
<dbReference type="SUPFAM" id="SSF47473">
    <property type="entry name" value="EF-hand"/>
    <property type="match status" value="1"/>
</dbReference>
<dbReference type="VEuPathDB" id="TriTrypDB:Tc_MARK_5879"/>
<evidence type="ECO:0000259" key="7">
    <source>
        <dbReference type="PROSITE" id="PS50222"/>
    </source>
</evidence>
<keyword evidence="3" id="KW-0862">Zinc</keyword>
<dbReference type="VEuPathDB" id="TriTrypDB:TcCLB.508199.80"/>
<dbReference type="SUPFAM" id="SSF57850">
    <property type="entry name" value="RING/U-box"/>
    <property type="match status" value="1"/>
</dbReference>
<dbReference type="VEuPathDB" id="TriTrypDB:ECC02_008343"/>
<dbReference type="Proteomes" id="UP000246121">
    <property type="component" value="Unassembled WGS sequence"/>
</dbReference>